<protein>
    <submittedName>
        <fullName evidence="2">Sulfatase-like hydrolase/transferase</fullName>
    </submittedName>
</protein>
<evidence type="ECO:0000259" key="1">
    <source>
        <dbReference type="Pfam" id="PF00884"/>
    </source>
</evidence>
<dbReference type="InterPro" id="IPR017850">
    <property type="entry name" value="Alkaline_phosphatase_core_sf"/>
</dbReference>
<dbReference type="RefSeq" id="WP_304446806.1">
    <property type="nucleotide sequence ID" value="NZ_JARRAH010000001.1"/>
</dbReference>
<organism evidence="2 3">
    <name type="scientific">Halomarina ordinaria</name>
    <dbReference type="NCBI Taxonomy" id="3033939"/>
    <lineage>
        <taxon>Archaea</taxon>
        <taxon>Methanobacteriati</taxon>
        <taxon>Methanobacteriota</taxon>
        <taxon>Stenosarchaea group</taxon>
        <taxon>Halobacteria</taxon>
        <taxon>Halobacteriales</taxon>
        <taxon>Natronomonadaceae</taxon>
        <taxon>Halomarina</taxon>
    </lineage>
</organism>
<feature type="domain" description="Sulfatase N-terminal" evidence="1">
    <location>
        <begin position="33"/>
        <end position="343"/>
    </location>
</feature>
<dbReference type="Pfam" id="PF00884">
    <property type="entry name" value="Sulfatase"/>
    <property type="match status" value="1"/>
</dbReference>
<evidence type="ECO:0000313" key="3">
    <source>
        <dbReference type="Proteomes" id="UP001596406"/>
    </source>
</evidence>
<evidence type="ECO:0000313" key="2">
    <source>
        <dbReference type="EMBL" id="MFC6835098.1"/>
    </source>
</evidence>
<dbReference type="InterPro" id="IPR000917">
    <property type="entry name" value="Sulfatase_N"/>
</dbReference>
<dbReference type="Gene3D" id="3.40.720.10">
    <property type="entry name" value="Alkaline Phosphatase, subunit A"/>
    <property type="match status" value="1"/>
</dbReference>
<dbReference type="PANTHER" id="PTHR43751">
    <property type="entry name" value="SULFATASE"/>
    <property type="match status" value="1"/>
</dbReference>
<dbReference type="PANTHER" id="PTHR43751:SF3">
    <property type="entry name" value="SULFATASE N-TERMINAL DOMAIN-CONTAINING PROTEIN"/>
    <property type="match status" value="1"/>
</dbReference>
<dbReference type="AlphaFoldDB" id="A0ABD5U8H8"/>
<dbReference type="SUPFAM" id="SSF53649">
    <property type="entry name" value="Alkaline phosphatase-like"/>
    <property type="match status" value="1"/>
</dbReference>
<proteinExistence type="predicted"/>
<comment type="caution">
    <text evidence="2">The sequence shown here is derived from an EMBL/GenBank/DDBJ whole genome shotgun (WGS) entry which is preliminary data.</text>
</comment>
<dbReference type="InterPro" id="IPR052701">
    <property type="entry name" value="GAG_Ulvan_Degrading_Sulfatases"/>
</dbReference>
<reference evidence="2 3" key="1">
    <citation type="journal article" date="2019" name="Int. J. Syst. Evol. Microbiol.">
        <title>The Global Catalogue of Microorganisms (GCM) 10K type strain sequencing project: providing services to taxonomists for standard genome sequencing and annotation.</title>
        <authorList>
            <consortium name="The Broad Institute Genomics Platform"/>
            <consortium name="The Broad Institute Genome Sequencing Center for Infectious Disease"/>
            <person name="Wu L."/>
            <person name="Ma J."/>
        </authorList>
    </citation>
    <scope>NUCLEOTIDE SEQUENCE [LARGE SCALE GENOMIC DNA]</scope>
    <source>
        <strain evidence="2 3">PSRA2</strain>
    </source>
</reference>
<accession>A0ABD5U8H8</accession>
<gene>
    <name evidence="2" type="ORF">ACFQHK_01080</name>
</gene>
<sequence length="490" mass="53576">MRRQPTVVVLVGDCLRAADATDALLPFAHDLADVRFERCYAPSTWTLPAHASLYAGRTPAEHGVTRRGDALTDATLPERARQGGYTTALFSENPTFSTHYGFDRGIDYVDDFVDSKLVRSDFAMENHVREPSLRDGLRLLRDVARSSAPAKNLLNALYGPLAYASLGSSTEYPHHGDRVLSHLGSFLREREGDGSPSLSLVNLLDPHNPHHAPPDAGAMLTGLSLPDDERRALGAANDNKRYLLERGDDLPRAARSHFDSWEAVLARRHDVYRAQVRGTDRFVEAWAAANETAVEEALVVVTGDHGQLFGAEGMVGHHTSLHPHGVQVPLLVSFPDSWAASEASVSEPVGWLGLSAALCGVVSGEVDSGEAFVERVREASRTAAGVPILADGPTWNVSELRPRFDDDLVDRLCVRKVGFVEGDRQVVYSSPWESEAVERTEYRLADGTREEVESAAVGTPSVPFADWLVERQRDDGEAVVSDRLKQLGYL</sequence>
<dbReference type="EMBL" id="JBHSXM010000001">
    <property type="protein sequence ID" value="MFC6835098.1"/>
    <property type="molecule type" value="Genomic_DNA"/>
</dbReference>
<keyword evidence="3" id="KW-1185">Reference proteome</keyword>
<name>A0ABD5U8H8_9EURY</name>
<dbReference type="Proteomes" id="UP001596406">
    <property type="component" value="Unassembled WGS sequence"/>
</dbReference>